<keyword evidence="3" id="KW-1185">Reference proteome</keyword>
<organism evidence="3">
    <name type="scientific">Caenorhabditis brenneri</name>
    <name type="common">Nematode worm</name>
    <dbReference type="NCBI Taxonomy" id="135651"/>
    <lineage>
        <taxon>Eukaryota</taxon>
        <taxon>Metazoa</taxon>
        <taxon>Ecdysozoa</taxon>
        <taxon>Nematoda</taxon>
        <taxon>Chromadorea</taxon>
        <taxon>Rhabditida</taxon>
        <taxon>Rhabditina</taxon>
        <taxon>Rhabditomorpha</taxon>
        <taxon>Rhabditoidea</taxon>
        <taxon>Rhabditidae</taxon>
        <taxon>Peloderinae</taxon>
        <taxon>Caenorhabditis</taxon>
    </lineage>
</organism>
<dbReference type="EMBL" id="GL380158">
    <property type="protein sequence ID" value="EGT48753.1"/>
    <property type="molecule type" value="Genomic_DNA"/>
</dbReference>
<evidence type="ECO:0000256" key="1">
    <source>
        <dbReference type="SAM" id="MobiDB-lite"/>
    </source>
</evidence>
<evidence type="ECO:0000313" key="3">
    <source>
        <dbReference type="Proteomes" id="UP000008068"/>
    </source>
</evidence>
<dbReference type="AlphaFoldDB" id="G0P9U3"/>
<accession>G0P9U3</accession>
<dbReference type="InParanoid" id="G0P9U3"/>
<feature type="region of interest" description="Disordered" evidence="1">
    <location>
        <begin position="158"/>
        <end position="203"/>
    </location>
</feature>
<dbReference type="HOGENOM" id="CLU_1373292_0_0_1"/>
<dbReference type="Proteomes" id="UP000008068">
    <property type="component" value="Unassembled WGS sequence"/>
</dbReference>
<gene>
    <name evidence="2" type="ORF">CAEBREN_17836</name>
</gene>
<feature type="region of interest" description="Disordered" evidence="1">
    <location>
        <begin position="116"/>
        <end position="135"/>
    </location>
</feature>
<protein>
    <submittedName>
        <fullName evidence="2">Uncharacterized protein</fullName>
    </submittedName>
</protein>
<feature type="compositionally biased region" description="Basic residues" evidence="1">
    <location>
        <begin position="174"/>
        <end position="203"/>
    </location>
</feature>
<dbReference type="OrthoDB" id="5874706at2759"/>
<feature type="compositionally biased region" description="Acidic residues" evidence="1">
    <location>
        <begin position="120"/>
        <end position="135"/>
    </location>
</feature>
<proteinExistence type="predicted"/>
<name>G0P9U3_CAEBE</name>
<sequence length="203" mass="24356">MFDEGVFRYHLKMVEESRTHPEFVIKSLHSLREMNIPFRYTEEVVKIVEQSLRKDGFWRPAMRLIRKLEHRKKYPCLKNYARKLPDSLMMEQMWRKARLQQMRDWKRIDKALGASCSFEDSSEEEEEEEEPLPDVLEDGEILENEVLLEQAVTILTEEIPESTTPDLQSFAEFKKKKKKKKGKQANKHKKRTRKRHYANSKSQ</sequence>
<evidence type="ECO:0000313" key="2">
    <source>
        <dbReference type="EMBL" id="EGT48753.1"/>
    </source>
</evidence>
<reference evidence="3" key="1">
    <citation type="submission" date="2011-07" db="EMBL/GenBank/DDBJ databases">
        <authorList>
            <consortium name="Caenorhabditis brenneri Sequencing and Analysis Consortium"/>
            <person name="Wilson R.K."/>
        </authorList>
    </citation>
    <scope>NUCLEOTIDE SEQUENCE [LARGE SCALE GENOMIC DNA]</scope>
    <source>
        <strain evidence="3">PB2801</strain>
    </source>
</reference>
<dbReference type="eggNOG" id="ENOG502TJ98">
    <property type="taxonomic scope" value="Eukaryota"/>
</dbReference>